<sequence length="129" mass="14848">MTNMINAIISFGVKLFLIIGIIFGAHILILSFIQTPLFGNRIILAYLVNFLLAMVIYIALYKLKKKYLDILGFIFMGGSLLKFVAYFIFFYPFYKEDGTINSFEATAFLVPYAGCLFFETFYLIKLLNK</sequence>
<keyword evidence="3" id="KW-1185">Reference proteome</keyword>
<feature type="transmembrane region" description="Helical" evidence="1">
    <location>
        <begin position="67"/>
        <end position="93"/>
    </location>
</feature>
<keyword evidence="1" id="KW-0812">Transmembrane</keyword>
<dbReference type="STRING" id="593133.SAMN04488006_1057"/>
<name>A0A1I6PIK2_9FLAO</name>
<evidence type="ECO:0000256" key="1">
    <source>
        <dbReference type="SAM" id="Phobius"/>
    </source>
</evidence>
<feature type="transmembrane region" description="Helical" evidence="1">
    <location>
        <begin position="12"/>
        <end position="33"/>
    </location>
</feature>
<evidence type="ECO:0000313" key="2">
    <source>
        <dbReference type="EMBL" id="SFS39865.1"/>
    </source>
</evidence>
<organism evidence="2 3">
    <name type="scientific">Lutibacter maritimus</name>
    <dbReference type="NCBI Taxonomy" id="593133"/>
    <lineage>
        <taxon>Bacteria</taxon>
        <taxon>Pseudomonadati</taxon>
        <taxon>Bacteroidota</taxon>
        <taxon>Flavobacteriia</taxon>
        <taxon>Flavobacteriales</taxon>
        <taxon>Flavobacteriaceae</taxon>
        <taxon>Lutibacter</taxon>
    </lineage>
</organism>
<dbReference type="RefSeq" id="WP_245780600.1">
    <property type="nucleotide sequence ID" value="NZ_FOZP01000002.1"/>
</dbReference>
<feature type="transmembrane region" description="Helical" evidence="1">
    <location>
        <begin position="105"/>
        <end position="124"/>
    </location>
</feature>
<evidence type="ECO:0000313" key="3">
    <source>
        <dbReference type="Proteomes" id="UP000199312"/>
    </source>
</evidence>
<keyword evidence="1" id="KW-0472">Membrane</keyword>
<proteinExistence type="predicted"/>
<gene>
    <name evidence="2" type="ORF">SAMN04488006_1057</name>
</gene>
<dbReference type="Proteomes" id="UP000199312">
    <property type="component" value="Unassembled WGS sequence"/>
</dbReference>
<accession>A0A1I6PIK2</accession>
<feature type="transmembrane region" description="Helical" evidence="1">
    <location>
        <begin position="39"/>
        <end position="60"/>
    </location>
</feature>
<reference evidence="3" key="1">
    <citation type="submission" date="2016-10" db="EMBL/GenBank/DDBJ databases">
        <authorList>
            <person name="Varghese N."/>
            <person name="Submissions S."/>
        </authorList>
    </citation>
    <scope>NUCLEOTIDE SEQUENCE [LARGE SCALE GENOMIC DNA]</scope>
    <source>
        <strain evidence="3">DSM 24450</strain>
    </source>
</reference>
<evidence type="ECO:0008006" key="4">
    <source>
        <dbReference type="Google" id="ProtNLM"/>
    </source>
</evidence>
<dbReference type="EMBL" id="FOZP01000002">
    <property type="protein sequence ID" value="SFS39865.1"/>
    <property type="molecule type" value="Genomic_DNA"/>
</dbReference>
<dbReference type="AlphaFoldDB" id="A0A1I6PIK2"/>
<protein>
    <recommendedName>
        <fullName evidence="4">ATP synthase protein I</fullName>
    </recommendedName>
</protein>
<keyword evidence="1" id="KW-1133">Transmembrane helix</keyword>